<gene>
    <name evidence="1" type="ORF">F0919_18035</name>
</gene>
<dbReference type="Proteomes" id="UP000323632">
    <property type="component" value="Unassembled WGS sequence"/>
</dbReference>
<keyword evidence="2" id="KW-1185">Reference proteome</keyword>
<dbReference type="AlphaFoldDB" id="A0A5M6CC97"/>
<name>A0A5M6CC97_9BACT</name>
<evidence type="ECO:0000313" key="2">
    <source>
        <dbReference type="Proteomes" id="UP000323632"/>
    </source>
</evidence>
<proteinExistence type="predicted"/>
<protein>
    <submittedName>
        <fullName evidence="1">Uncharacterized protein</fullName>
    </submittedName>
</protein>
<comment type="caution">
    <text evidence="1">The sequence shown here is derived from an EMBL/GenBank/DDBJ whole genome shotgun (WGS) entry which is preliminary data.</text>
</comment>
<accession>A0A5M6CC97</accession>
<organism evidence="1 2">
    <name type="scientific">Taibaiella lutea</name>
    <dbReference type="NCBI Taxonomy" id="2608001"/>
    <lineage>
        <taxon>Bacteria</taxon>
        <taxon>Pseudomonadati</taxon>
        <taxon>Bacteroidota</taxon>
        <taxon>Chitinophagia</taxon>
        <taxon>Chitinophagales</taxon>
        <taxon>Chitinophagaceae</taxon>
        <taxon>Taibaiella</taxon>
    </lineage>
</organism>
<dbReference type="EMBL" id="VWSH01000004">
    <property type="protein sequence ID" value="KAA5532681.1"/>
    <property type="molecule type" value="Genomic_DNA"/>
</dbReference>
<dbReference type="RefSeq" id="WP_150034265.1">
    <property type="nucleotide sequence ID" value="NZ_VWSH01000004.1"/>
</dbReference>
<reference evidence="1 2" key="1">
    <citation type="submission" date="2019-09" db="EMBL/GenBank/DDBJ databases">
        <title>Genome sequence and assembly of Taibaiella sp.</title>
        <authorList>
            <person name="Chhetri G."/>
        </authorList>
    </citation>
    <scope>NUCLEOTIDE SEQUENCE [LARGE SCALE GENOMIC DNA]</scope>
    <source>
        <strain evidence="1 2">KVB11</strain>
    </source>
</reference>
<sequence>MRIEIHHPNGHVTNVPISLSDNPNVIERLEEDELVLLKIMDGIGPHLMEGTKVYLIIKSKSDNEY</sequence>
<evidence type="ECO:0000313" key="1">
    <source>
        <dbReference type="EMBL" id="KAA5532681.1"/>
    </source>
</evidence>